<evidence type="ECO:0000256" key="2">
    <source>
        <dbReference type="ARBA" id="ARBA00004245"/>
    </source>
</evidence>
<sequence>SGFLCLSPNSRWLASAAKDGVLFIYHTLTMDILAQKHCHSYQGGGIRSMVFSLDGKFILVNGENDGALVCLKWKKIKKIEVKEAAFHWQSLLGILNESTLNENVVLKSMAEWQFDPESTSESIPEEKFKVFFFFLIGKKKEDGNITGLYSASTNDMTWIGQKIQKFYSVKNSISSIHIQIAFYSLYLLFKKQIQKMMHENEQVPDIEKLEQQEFNLDTEEQERAQAEAEQEVARVRKEIEMENLANCYLQDVIKHECWDAMSVKGRAVKCFHMACEVKNYPLKERSKEEMETLEKVLRLKKIETADLKIQKKNHEIESETVLSKEEGEKAEVTADDSASYCLVGSLSSHYGGDTSILYHQWDLHTREQKVNQIVLLKDIIYKVKTAFNKEFDIVARQKEQEIARVRERNLRIRKILAQLDLQVEVWEPALTDDEIPERALTVQDSEIKVEKYLSQQEREKAEMLAKLEMERRLAAMDNERLRALNDMMGGVLEVKKEDILKMDIPPPSFISKPEHVWNDEEKKIFREHEKKVKELNEEKENYRRALENELEKLEASIQETTKNFDDTVCKLSERKVKSEMVIYQEELKIVNLVYALLLDEELDAREAGLHNFLMKKEKEKNLERGFTKEFAGVPANLLDELFQLYKHRPKTPMTEMLLDTANPYGDRSGSAEDYKDALTLLMKAMDELDSPEHMPHGLDLSIWEHFCLARRNKMESEELVKWKALTLAEMQDFLQTRMDDNEKIKSDIEDIFQELTWLQEEKIKLQLNLTVQFLLKQGQVELESTEIPDYTDAILINKSVIEELNCSIMAQGEKKIASMVECKDFSKGIFQLEWEQKKMRMQIEDLKQKARDIVTLPISKDRQLFLTVQNYDSRIDHRISVMEQTLGTLDELHKKNVKNRQKRIKELEKCISLKEQANYELSLELKEMLVSVSERRHIFEAADTQHVSEKIAKQRYREILKQKHLRDLVKEQEEQFEILQAEVERLRSGTFPVL</sequence>
<evidence type="ECO:0000313" key="10">
    <source>
        <dbReference type="EMBL" id="KGL90490.1"/>
    </source>
</evidence>
<proteinExistence type="predicted"/>
<keyword evidence="6 9" id="KW-0175">Coiled coil</keyword>
<keyword evidence="3" id="KW-0963">Cytoplasm</keyword>
<keyword evidence="7" id="KW-0206">Cytoskeleton</keyword>
<feature type="coiled-coil region" evidence="9">
    <location>
        <begin position="518"/>
        <end position="563"/>
    </location>
</feature>
<dbReference type="PANTHER" id="PTHR14885">
    <property type="entry name" value="CILIA- AND FLAGELLA-ASSOCIATED PROTEIN 43-RELATED"/>
    <property type="match status" value="1"/>
</dbReference>
<dbReference type="InterPro" id="IPR015943">
    <property type="entry name" value="WD40/YVTN_repeat-like_dom_sf"/>
</dbReference>
<reference evidence="11" key="1">
    <citation type="journal article" date="2014" name="Science">
        <title>Comparative genomics reveals insights into avian genome evolution and adaptation.</title>
        <authorList>
            <consortium name="Avian Genome Consortium"/>
            <person name="Zhang G."/>
            <person name="Li C."/>
            <person name="Li Q."/>
            <person name="Li B."/>
            <person name="Larkin D.M."/>
            <person name="Lee C."/>
            <person name="Storz J.F."/>
            <person name="Antunes A."/>
            <person name="Greenwold M.J."/>
            <person name="Meredith R.W."/>
            <person name="Odeen A."/>
            <person name="Cui J."/>
            <person name="Zhou Q."/>
            <person name="Xu L."/>
            <person name="Pan H."/>
            <person name="Wang Z."/>
            <person name="Jin L."/>
            <person name="Zhang P."/>
            <person name="Hu H."/>
            <person name="Yang W."/>
            <person name="Hu J."/>
            <person name="Xiao J."/>
            <person name="Yang Z."/>
            <person name="Liu Y."/>
            <person name="Xie Q."/>
            <person name="Yu H."/>
            <person name="Lian J."/>
            <person name="Wen P."/>
            <person name="Zhang F."/>
            <person name="Li H."/>
            <person name="Zeng Y."/>
            <person name="Xiong Z."/>
            <person name="Liu S."/>
            <person name="Zhou L."/>
            <person name="Huang Z."/>
            <person name="An N."/>
            <person name="Wang J."/>
            <person name="Zheng Q."/>
            <person name="Xiong Y."/>
            <person name="Wang G."/>
            <person name="Wang B."/>
            <person name="Wang J."/>
            <person name="Fan Y."/>
            <person name="da Fonseca R.R."/>
            <person name="Alfaro-Nunez A."/>
            <person name="Schubert M."/>
            <person name="Orlando L."/>
            <person name="Mourier T."/>
            <person name="Howard J.T."/>
            <person name="Ganapathy G."/>
            <person name="Pfenning A."/>
            <person name="Whitney O."/>
            <person name="Rivas M.V."/>
            <person name="Hara E."/>
            <person name="Smith J."/>
            <person name="Farre M."/>
            <person name="Narayan J."/>
            <person name="Slavov G."/>
            <person name="Romanov M.N."/>
            <person name="Borges R."/>
            <person name="Machado J.P."/>
            <person name="Khan I."/>
            <person name="Springer M.S."/>
            <person name="Gatesy J."/>
            <person name="Hoffmann F.G."/>
            <person name="Opazo J.C."/>
            <person name="Hastad O."/>
            <person name="Sawyer R.H."/>
            <person name="Kim H."/>
            <person name="Kim K.W."/>
            <person name="Kim H.J."/>
            <person name="Cho S."/>
            <person name="Li N."/>
            <person name="Huang Y."/>
            <person name="Bruford M.W."/>
            <person name="Zhan X."/>
            <person name="Dixon A."/>
            <person name="Bertelsen M.F."/>
            <person name="Derryberry E."/>
            <person name="Warren W."/>
            <person name="Wilson R.K."/>
            <person name="Li S."/>
            <person name="Ray D.A."/>
            <person name="Green R.E."/>
            <person name="O'Brien S.J."/>
            <person name="Griffin D."/>
            <person name="Johnson W.E."/>
            <person name="Haussler D."/>
            <person name="Ryder O.A."/>
            <person name="Willerslev E."/>
            <person name="Graves G.R."/>
            <person name="Alstrom P."/>
            <person name="Fjeldsa J."/>
            <person name="Mindell D.P."/>
            <person name="Edwards S.V."/>
            <person name="Braun E.L."/>
            <person name="Rahbek C."/>
            <person name="Burt D.W."/>
            <person name="Houde P."/>
            <person name="Zhang Y."/>
            <person name="Yang H."/>
            <person name="Wang J."/>
            <person name="Jarvis E.D."/>
            <person name="Gilbert M.T."/>
            <person name="Wang J."/>
        </authorList>
    </citation>
    <scope>NUCLEOTIDE SEQUENCE [LARGE SCALE GENOMIC DNA]</scope>
</reference>
<dbReference type="GO" id="GO:0005930">
    <property type="term" value="C:axoneme"/>
    <property type="evidence" value="ECO:0007669"/>
    <property type="project" value="TreeGrafter"/>
</dbReference>
<evidence type="ECO:0000256" key="9">
    <source>
        <dbReference type="SAM" id="Coils"/>
    </source>
</evidence>
<keyword evidence="11" id="KW-1185">Reference proteome</keyword>
<evidence type="ECO:0000313" key="11">
    <source>
        <dbReference type="Proteomes" id="UP000053858"/>
    </source>
</evidence>
<feature type="non-terminal residue" evidence="10">
    <location>
        <position position="1"/>
    </location>
</feature>
<evidence type="ECO:0000256" key="8">
    <source>
        <dbReference type="ARBA" id="ARBA00023273"/>
    </source>
</evidence>
<feature type="coiled-coil region" evidence="9">
    <location>
        <begin position="453"/>
        <end position="484"/>
    </location>
</feature>
<dbReference type="SUPFAM" id="SSF50998">
    <property type="entry name" value="Quinoprotein alcohol dehydrogenase-like"/>
    <property type="match status" value="1"/>
</dbReference>
<accession>A0A0A0AC02</accession>
<dbReference type="PANTHER" id="PTHR14885:SF1">
    <property type="entry name" value="CILIA- AND FLAGELLA-ASSOCIATED PROTEIN 43"/>
    <property type="match status" value="1"/>
</dbReference>
<dbReference type="InterPro" id="IPR011047">
    <property type="entry name" value="Quinoprotein_ADH-like_sf"/>
</dbReference>
<organism evidence="10 11">
    <name type="scientific">Charadrius vociferus</name>
    <name type="common">Killdeer</name>
    <name type="synonym">Aegialitis vocifera</name>
    <dbReference type="NCBI Taxonomy" id="50402"/>
    <lineage>
        <taxon>Eukaryota</taxon>
        <taxon>Metazoa</taxon>
        <taxon>Chordata</taxon>
        <taxon>Craniata</taxon>
        <taxon>Vertebrata</taxon>
        <taxon>Euteleostomi</taxon>
        <taxon>Archelosauria</taxon>
        <taxon>Archosauria</taxon>
        <taxon>Dinosauria</taxon>
        <taxon>Saurischia</taxon>
        <taxon>Theropoda</taxon>
        <taxon>Coelurosauria</taxon>
        <taxon>Aves</taxon>
        <taxon>Neognathae</taxon>
        <taxon>Neoaves</taxon>
        <taxon>Charadriiformes</taxon>
        <taxon>Charadriidae</taxon>
        <taxon>Charadrius</taxon>
    </lineage>
</organism>
<evidence type="ECO:0000256" key="4">
    <source>
        <dbReference type="ARBA" id="ARBA00022574"/>
    </source>
</evidence>
<evidence type="ECO:0000256" key="5">
    <source>
        <dbReference type="ARBA" id="ARBA00022737"/>
    </source>
</evidence>
<keyword evidence="4" id="KW-0853">WD repeat</keyword>
<dbReference type="EMBL" id="KL871136">
    <property type="protein sequence ID" value="KGL90490.1"/>
    <property type="molecule type" value="Genomic_DNA"/>
</dbReference>
<dbReference type="Pfam" id="PF25828">
    <property type="entry name" value="CC_Cfap43"/>
    <property type="match status" value="1"/>
</dbReference>
<feature type="non-terminal residue" evidence="10">
    <location>
        <position position="994"/>
    </location>
</feature>
<dbReference type="GO" id="GO:0007288">
    <property type="term" value="P:sperm axoneme assembly"/>
    <property type="evidence" value="ECO:0007669"/>
    <property type="project" value="TreeGrafter"/>
</dbReference>
<keyword evidence="5" id="KW-0677">Repeat</keyword>
<name>A0A0A0AC02_CHAVO</name>
<gene>
    <name evidence="10" type="ORF">N301_07017</name>
</gene>
<protein>
    <submittedName>
        <fullName evidence="10">WD repeat-containing protein 96</fullName>
    </submittedName>
</protein>
<dbReference type="Gene3D" id="2.130.10.10">
    <property type="entry name" value="YVTN repeat-like/Quinoprotein amine dehydrogenase"/>
    <property type="match status" value="1"/>
</dbReference>
<feature type="coiled-coil region" evidence="9">
    <location>
        <begin position="962"/>
        <end position="989"/>
    </location>
</feature>
<dbReference type="Proteomes" id="UP000053858">
    <property type="component" value="Unassembled WGS sequence"/>
</dbReference>
<evidence type="ECO:0000256" key="6">
    <source>
        <dbReference type="ARBA" id="ARBA00023054"/>
    </source>
</evidence>
<keyword evidence="8" id="KW-0966">Cell projection</keyword>
<comment type="subcellular location">
    <subcellularLocation>
        <location evidence="1">Cell projection</location>
        <location evidence="1">Cilium</location>
    </subcellularLocation>
    <subcellularLocation>
        <location evidence="2">Cytoplasm</location>
        <location evidence="2">Cytoskeleton</location>
    </subcellularLocation>
</comment>
<evidence type="ECO:0000256" key="1">
    <source>
        <dbReference type="ARBA" id="ARBA00004138"/>
    </source>
</evidence>
<dbReference type="AlphaFoldDB" id="A0A0A0AC02"/>
<evidence type="ECO:0000256" key="3">
    <source>
        <dbReference type="ARBA" id="ARBA00022490"/>
    </source>
</evidence>
<feature type="coiled-coil region" evidence="9">
    <location>
        <begin position="209"/>
        <end position="245"/>
    </location>
</feature>
<evidence type="ECO:0000256" key="7">
    <source>
        <dbReference type="ARBA" id="ARBA00023212"/>
    </source>
</evidence>